<dbReference type="InterPro" id="IPR004875">
    <property type="entry name" value="DDE_SF_endonuclease_dom"/>
</dbReference>
<accession>A0A9W6YD52</accession>
<dbReference type="AlphaFoldDB" id="A0A9W6YD52"/>
<proteinExistence type="predicted"/>
<sequence>MASCTWRRRSSQPGEGEGRDPGARQTHPCIFFIGQSAKPCWFNEKPAGVLYTSTAKTWMTAGIFQDWLRDVDQSMREQRRHIFLLVDNASSHCHDGVTLTNVRVVKLPPNTTSKLQPLDQVIIYCVKRHVLRKKIECAIERIDDGEPNPYKVGMLQGIEWCAEAWQELSAQTIQHCWLHSTFIAKTDMSFILH</sequence>
<protein>
    <submittedName>
        <fullName evidence="3">Unnamed protein product</fullName>
    </submittedName>
</protein>
<dbReference type="GO" id="GO:0003677">
    <property type="term" value="F:DNA binding"/>
    <property type="evidence" value="ECO:0007669"/>
    <property type="project" value="TreeGrafter"/>
</dbReference>
<feature type="domain" description="DDE-1" evidence="2">
    <location>
        <begin position="22"/>
        <end position="177"/>
    </location>
</feature>
<organism evidence="3 4">
    <name type="scientific">Phytophthora fragariaefolia</name>
    <dbReference type="NCBI Taxonomy" id="1490495"/>
    <lineage>
        <taxon>Eukaryota</taxon>
        <taxon>Sar</taxon>
        <taxon>Stramenopiles</taxon>
        <taxon>Oomycota</taxon>
        <taxon>Peronosporomycetes</taxon>
        <taxon>Peronosporales</taxon>
        <taxon>Peronosporaceae</taxon>
        <taxon>Phytophthora</taxon>
    </lineage>
</organism>
<reference evidence="3" key="1">
    <citation type="submission" date="2023-04" db="EMBL/GenBank/DDBJ databases">
        <title>Phytophthora fragariaefolia NBRC 109709.</title>
        <authorList>
            <person name="Ichikawa N."/>
            <person name="Sato H."/>
            <person name="Tonouchi N."/>
        </authorList>
    </citation>
    <scope>NUCLEOTIDE SEQUENCE</scope>
    <source>
        <strain evidence="3">NBRC 109709</strain>
    </source>
</reference>
<evidence type="ECO:0000313" key="4">
    <source>
        <dbReference type="Proteomes" id="UP001165121"/>
    </source>
</evidence>
<dbReference type="PANTHER" id="PTHR19303">
    <property type="entry name" value="TRANSPOSON"/>
    <property type="match status" value="1"/>
</dbReference>
<dbReference type="Proteomes" id="UP001165121">
    <property type="component" value="Unassembled WGS sequence"/>
</dbReference>
<dbReference type="GO" id="GO:0005634">
    <property type="term" value="C:nucleus"/>
    <property type="evidence" value="ECO:0007669"/>
    <property type="project" value="TreeGrafter"/>
</dbReference>
<evidence type="ECO:0000259" key="2">
    <source>
        <dbReference type="Pfam" id="PF03184"/>
    </source>
</evidence>
<evidence type="ECO:0000256" key="1">
    <source>
        <dbReference type="SAM" id="MobiDB-lite"/>
    </source>
</evidence>
<feature type="compositionally biased region" description="Basic residues" evidence="1">
    <location>
        <begin position="1"/>
        <end position="10"/>
    </location>
</feature>
<dbReference type="InterPro" id="IPR036397">
    <property type="entry name" value="RNaseH_sf"/>
</dbReference>
<name>A0A9W6YD52_9STRA</name>
<dbReference type="Pfam" id="PF03184">
    <property type="entry name" value="DDE_1"/>
    <property type="match status" value="1"/>
</dbReference>
<evidence type="ECO:0000313" key="3">
    <source>
        <dbReference type="EMBL" id="GMF60832.1"/>
    </source>
</evidence>
<dbReference type="EMBL" id="BSXT01005540">
    <property type="protein sequence ID" value="GMF60832.1"/>
    <property type="molecule type" value="Genomic_DNA"/>
</dbReference>
<comment type="caution">
    <text evidence="3">The sequence shown here is derived from an EMBL/GenBank/DDBJ whole genome shotgun (WGS) entry which is preliminary data.</text>
</comment>
<dbReference type="InterPro" id="IPR050863">
    <property type="entry name" value="CenT-Element_Derived"/>
</dbReference>
<dbReference type="OrthoDB" id="116731at2759"/>
<keyword evidence="4" id="KW-1185">Reference proteome</keyword>
<dbReference type="PANTHER" id="PTHR19303:SF73">
    <property type="entry name" value="PROTEIN PDC2"/>
    <property type="match status" value="1"/>
</dbReference>
<dbReference type="Gene3D" id="3.30.420.10">
    <property type="entry name" value="Ribonuclease H-like superfamily/Ribonuclease H"/>
    <property type="match status" value="1"/>
</dbReference>
<gene>
    <name evidence="3" type="ORF">Pfra01_002644200</name>
</gene>
<feature type="region of interest" description="Disordered" evidence="1">
    <location>
        <begin position="1"/>
        <end position="23"/>
    </location>
</feature>